<dbReference type="Proteomes" id="UP000077069">
    <property type="component" value="Unassembled WGS sequence"/>
</dbReference>
<evidence type="ECO:0000313" key="1">
    <source>
        <dbReference type="EMBL" id="OAG10161.1"/>
    </source>
</evidence>
<dbReference type="InParanoid" id="A0A177CSI6"/>
<organism evidence="1 2">
    <name type="scientific">Paraphaeosphaeria sporulosa</name>
    <dbReference type="NCBI Taxonomy" id="1460663"/>
    <lineage>
        <taxon>Eukaryota</taxon>
        <taxon>Fungi</taxon>
        <taxon>Dikarya</taxon>
        <taxon>Ascomycota</taxon>
        <taxon>Pezizomycotina</taxon>
        <taxon>Dothideomycetes</taxon>
        <taxon>Pleosporomycetidae</taxon>
        <taxon>Pleosporales</taxon>
        <taxon>Massarineae</taxon>
        <taxon>Didymosphaeriaceae</taxon>
        <taxon>Paraphaeosphaeria</taxon>
    </lineage>
</organism>
<dbReference type="EMBL" id="KV441549">
    <property type="protein sequence ID" value="OAG10161.1"/>
    <property type="molecule type" value="Genomic_DNA"/>
</dbReference>
<gene>
    <name evidence="1" type="ORF">CC84DRAFT_467196</name>
</gene>
<keyword evidence="2" id="KW-1185">Reference proteome</keyword>
<dbReference type="AlphaFoldDB" id="A0A177CSI6"/>
<reference evidence="1 2" key="1">
    <citation type="submission" date="2016-05" db="EMBL/GenBank/DDBJ databases">
        <title>Comparative analysis of secretome profiles of manganese(II)-oxidizing ascomycete fungi.</title>
        <authorList>
            <consortium name="DOE Joint Genome Institute"/>
            <person name="Zeiner C.A."/>
            <person name="Purvine S.O."/>
            <person name="Zink E.M."/>
            <person name="Wu S."/>
            <person name="Pasa-Tolic L."/>
            <person name="Chaput D.L."/>
            <person name="Haridas S."/>
            <person name="Grigoriev I.V."/>
            <person name="Santelli C.M."/>
            <person name="Hansel C.M."/>
        </authorList>
    </citation>
    <scope>NUCLEOTIDE SEQUENCE [LARGE SCALE GENOMIC DNA]</scope>
    <source>
        <strain evidence="1 2">AP3s5-JAC2a</strain>
    </source>
</reference>
<name>A0A177CSI6_9PLEO</name>
<dbReference type="GeneID" id="28769883"/>
<proteinExistence type="predicted"/>
<protein>
    <submittedName>
        <fullName evidence="1">Uncharacterized protein</fullName>
    </submittedName>
</protein>
<evidence type="ECO:0000313" key="2">
    <source>
        <dbReference type="Proteomes" id="UP000077069"/>
    </source>
</evidence>
<sequence>MAARLICTLWRFISHDTGLHSQNAVLSTLCCQPDLPFPRFPRFVLTHCSSPFNTDMSPISYPVSWLLHNSNFPAQSAH</sequence>
<dbReference type="RefSeq" id="XP_018040526.1">
    <property type="nucleotide sequence ID" value="XM_018186397.1"/>
</dbReference>
<accession>A0A177CSI6</accession>